<protein>
    <submittedName>
        <fullName evidence="1">Carboxypeptidase-like regulatory domain-containing protein</fullName>
    </submittedName>
</protein>
<dbReference type="Proteomes" id="UP000479132">
    <property type="component" value="Unassembled WGS sequence"/>
</dbReference>
<name>A0A6M1TC67_9BACT</name>
<sequence length="122" mass="13921">MIQGTVTDSLHNPISNVNIYATGPDSTSVKAFDYSDSKGEFTLQLNLHQSYLIQVSSLGYKKRVIKLPVYTTLDTLHKHFVLQTETTKLKELVVKEKRDPISIREDTVIFNTDAFKQAMKRM</sequence>
<dbReference type="RefSeq" id="WP_165270504.1">
    <property type="nucleotide sequence ID" value="NZ_JAALLS010000022.1"/>
</dbReference>
<organism evidence="1 2">
    <name type="scientific">Fodinibius halophilus</name>
    <dbReference type="NCBI Taxonomy" id="1736908"/>
    <lineage>
        <taxon>Bacteria</taxon>
        <taxon>Pseudomonadati</taxon>
        <taxon>Balneolota</taxon>
        <taxon>Balneolia</taxon>
        <taxon>Balneolales</taxon>
        <taxon>Balneolaceae</taxon>
        <taxon>Fodinibius</taxon>
    </lineage>
</organism>
<keyword evidence="2" id="KW-1185">Reference proteome</keyword>
<comment type="caution">
    <text evidence="1">The sequence shown here is derived from an EMBL/GenBank/DDBJ whole genome shotgun (WGS) entry which is preliminary data.</text>
</comment>
<keyword evidence="1" id="KW-0121">Carboxypeptidase</keyword>
<dbReference type="EMBL" id="JAALLS010000022">
    <property type="protein sequence ID" value="NGP89591.1"/>
    <property type="molecule type" value="Genomic_DNA"/>
</dbReference>
<dbReference type="AlphaFoldDB" id="A0A6M1TC67"/>
<dbReference type="GO" id="GO:0004180">
    <property type="term" value="F:carboxypeptidase activity"/>
    <property type="evidence" value="ECO:0007669"/>
    <property type="project" value="UniProtKB-KW"/>
</dbReference>
<dbReference type="InterPro" id="IPR008969">
    <property type="entry name" value="CarboxyPept-like_regulatory"/>
</dbReference>
<dbReference type="SUPFAM" id="SSF49464">
    <property type="entry name" value="Carboxypeptidase regulatory domain-like"/>
    <property type="match status" value="1"/>
</dbReference>
<evidence type="ECO:0000313" key="1">
    <source>
        <dbReference type="EMBL" id="NGP89591.1"/>
    </source>
</evidence>
<dbReference type="Pfam" id="PF13715">
    <property type="entry name" value="CarbopepD_reg_2"/>
    <property type="match status" value="1"/>
</dbReference>
<keyword evidence="1" id="KW-0378">Hydrolase</keyword>
<dbReference type="Gene3D" id="2.60.40.1120">
    <property type="entry name" value="Carboxypeptidase-like, regulatory domain"/>
    <property type="match status" value="1"/>
</dbReference>
<evidence type="ECO:0000313" key="2">
    <source>
        <dbReference type="Proteomes" id="UP000479132"/>
    </source>
</evidence>
<reference evidence="1 2" key="1">
    <citation type="submission" date="2020-02" db="EMBL/GenBank/DDBJ databases">
        <title>Aliifodinibius halophilus 2W32, complete genome.</title>
        <authorList>
            <person name="Li Y."/>
            <person name="Wu S."/>
        </authorList>
    </citation>
    <scope>NUCLEOTIDE SEQUENCE [LARGE SCALE GENOMIC DNA]</scope>
    <source>
        <strain evidence="1 2">2W32</strain>
    </source>
</reference>
<keyword evidence="1" id="KW-0645">Protease</keyword>
<gene>
    <name evidence="1" type="ORF">G3569_14625</name>
</gene>
<accession>A0A6M1TC67</accession>
<proteinExistence type="predicted"/>